<dbReference type="EMBL" id="JAHRIN010017293">
    <property type="protein sequence ID" value="MEQ2197059.1"/>
    <property type="molecule type" value="Genomic_DNA"/>
</dbReference>
<accession>A0ABV0QMJ1</accession>
<feature type="domain" description="Helicase ATP-binding" evidence="7">
    <location>
        <begin position="8"/>
        <end position="225"/>
    </location>
</feature>
<evidence type="ECO:0000256" key="3">
    <source>
        <dbReference type="ARBA" id="ARBA00022801"/>
    </source>
</evidence>
<dbReference type="SMART" id="SM00487">
    <property type="entry name" value="DEXDc"/>
    <property type="match status" value="1"/>
</dbReference>
<dbReference type="InterPro" id="IPR011545">
    <property type="entry name" value="DEAD/DEAH_box_helicase_dom"/>
</dbReference>
<evidence type="ECO:0000256" key="5">
    <source>
        <dbReference type="ARBA" id="ARBA00022840"/>
    </source>
</evidence>
<keyword evidence="4 6" id="KW-0347">Helicase</keyword>
<comment type="similarity">
    <text evidence="6">Belongs to the DEAD box helicase family.</text>
</comment>
<evidence type="ECO:0000313" key="10">
    <source>
        <dbReference type="Proteomes" id="UP001434883"/>
    </source>
</evidence>
<dbReference type="Proteomes" id="UP001434883">
    <property type="component" value="Unassembled WGS sequence"/>
</dbReference>
<dbReference type="PANTHER" id="PTHR47958">
    <property type="entry name" value="ATP-DEPENDENT RNA HELICASE DBP3"/>
    <property type="match status" value="1"/>
</dbReference>
<evidence type="ECO:0000256" key="6">
    <source>
        <dbReference type="RuleBase" id="RU000492"/>
    </source>
</evidence>
<dbReference type="PROSITE" id="PS51192">
    <property type="entry name" value="HELICASE_ATP_BIND_1"/>
    <property type="match status" value="1"/>
</dbReference>
<dbReference type="InterPro" id="IPR001650">
    <property type="entry name" value="Helicase_C-like"/>
</dbReference>
<dbReference type="EC" id="3.6.4.13" evidence="1"/>
<gene>
    <name evidence="9" type="ORF">XENOCAPTIV_022079</name>
</gene>
<dbReference type="InterPro" id="IPR027417">
    <property type="entry name" value="P-loop_NTPase"/>
</dbReference>
<keyword evidence="3 6" id="KW-0378">Hydrolase</keyword>
<name>A0ABV0QMJ1_9TELE</name>
<dbReference type="InterPro" id="IPR000629">
    <property type="entry name" value="RNA-helicase_DEAD-box_CS"/>
</dbReference>
<evidence type="ECO:0000259" key="7">
    <source>
        <dbReference type="PROSITE" id="PS51192"/>
    </source>
</evidence>
<proteinExistence type="inferred from homology"/>
<organism evidence="9 10">
    <name type="scientific">Xenoophorus captivus</name>
    <dbReference type="NCBI Taxonomy" id="1517983"/>
    <lineage>
        <taxon>Eukaryota</taxon>
        <taxon>Metazoa</taxon>
        <taxon>Chordata</taxon>
        <taxon>Craniata</taxon>
        <taxon>Vertebrata</taxon>
        <taxon>Euteleostomi</taxon>
        <taxon>Actinopterygii</taxon>
        <taxon>Neopterygii</taxon>
        <taxon>Teleostei</taxon>
        <taxon>Neoteleostei</taxon>
        <taxon>Acanthomorphata</taxon>
        <taxon>Ovalentaria</taxon>
        <taxon>Atherinomorphae</taxon>
        <taxon>Cyprinodontiformes</taxon>
        <taxon>Goodeidae</taxon>
        <taxon>Xenoophorus</taxon>
    </lineage>
</organism>
<dbReference type="InterPro" id="IPR014001">
    <property type="entry name" value="Helicase_ATP-bd"/>
</dbReference>
<keyword evidence="5 6" id="KW-0067">ATP-binding</keyword>
<dbReference type="Pfam" id="PF00271">
    <property type="entry name" value="Helicase_C"/>
    <property type="match status" value="1"/>
</dbReference>
<sequence>MVSMTTVQMGVSEGVDPLAMTEVGVAPTVVTGAEARLINHCKVQDNGRYSRRKQYPISLVLAPTRELALQIYDEARKFAYRSHVRPCVVYGGADIGQQIRDLERGCHLLVATPGRLVDMMERGKIGLDHCKLVFNSLGFEKINILMKAPDFRIYQLLNVNRVCSYLVLDEADRMLDMGFEPQIRRIVEQDTMPPKGIRQTMMFSATFPKEIQVCWTDGKLAGLMMTDLEKALLHARVAARGLDISNVKHVINFDLPSDIEEYVHRIGRTGRVGNLGMIPFSLVNTLHCHFLNLMSCLNLSSGLATSFFNDKNSNITKDLLDILVEAKQEVPSWLESLAYEHQHKSTNRGRSKR</sequence>
<evidence type="ECO:0000256" key="4">
    <source>
        <dbReference type="ARBA" id="ARBA00022806"/>
    </source>
</evidence>
<evidence type="ECO:0000259" key="8">
    <source>
        <dbReference type="PROSITE" id="PS51194"/>
    </source>
</evidence>
<comment type="caution">
    <text evidence="9">The sequence shown here is derived from an EMBL/GenBank/DDBJ whole genome shotgun (WGS) entry which is preliminary data.</text>
</comment>
<dbReference type="SUPFAM" id="SSF52540">
    <property type="entry name" value="P-loop containing nucleoside triphosphate hydrolases"/>
    <property type="match status" value="2"/>
</dbReference>
<evidence type="ECO:0000313" key="9">
    <source>
        <dbReference type="EMBL" id="MEQ2197059.1"/>
    </source>
</evidence>
<dbReference type="Gene3D" id="3.40.50.300">
    <property type="entry name" value="P-loop containing nucleotide triphosphate hydrolases"/>
    <property type="match status" value="2"/>
</dbReference>
<keyword evidence="2 6" id="KW-0547">Nucleotide-binding</keyword>
<keyword evidence="10" id="KW-1185">Reference proteome</keyword>
<dbReference type="PROSITE" id="PS51194">
    <property type="entry name" value="HELICASE_CTER"/>
    <property type="match status" value="1"/>
</dbReference>
<dbReference type="PROSITE" id="PS00039">
    <property type="entry name" value="DEAD_ATP_HELICASE"/>
    <property type="match status" value="1"/>
</dbReference>
<reference evidence="9 10" key="1">
    <citation type="submission" date="2021-06" db="EMBL/GenBank/DDBJ databases">
        <authorList>
            <person name="Palmer J.M."/>
        </authorList>
    </citation>
    <scope>NUCLEOTIDE SEQUENCE [LARGE SCALE GENOMIC DNA]</scope>
    <source>
        <strain evidence="9 10">XC_2019</strain>
        <tissue evidence="9">Muscle</tissue>
    </source>
</reference>
<protein>
    <recommendedName>
        <fullName evidence="1">RNA helicase</fullName>
        <ecNumber evidence="1">3.6.4.13</ecNumber>
    </recommendedName>
</protein>
<dbReference type="SMART" id="SM00490">
    <property type="entry name" value="HELICc"/>
    <property type="match status" value="1"/>
</dbReference>
<dbReference type="Pfam" id="PF00270">
    <property type="entry name" value="DEAD"/>
    <property type="match status" value="2"/>
</dbReference>
<evidence type="ECO:0000256" key="2">
    <source>
        <dbReference type="ARBA" id="ARBA00022741"/>
    </source>
</evidence>
<feature type="domain" description="Helicase C-terminal" evidence="8">
    <location>
        <begin position="155"/>
        <end position="338"/>
    </location>
</feature>
<evidence type="ECO:0000256" key="1">
    <source>
        <dbReference type="ARBA" id="ARBA00012552"/>
    </source>
</evidence>